<organism evidence="1 2">
    <name type="scientific">Actinokineospora terrae</name>
    <dbReference type="NCBI Taxonomy" id="155974"/>
    <lineage>
        <taxon>Bacteria</taxon>
        <taxon>Bacillati</taxon>
        <taxon>Actinomycetota</taxon>
        <taxon>Actinomycetes</taxon>
        <taxon>Pseudonocardiales</taxon>
        <taxon>Pseudonocardiaceae</taxon>
        <taxon>Actinokineospora</taxon>
    </lineage>
</organism>
<dbReference type="Gene3D" id="3.10.129.10">
    <property type="entry name" value="Hotdog Thioesterase"/>
    <property type="match status" value="1"/>
</dbReference>
<evidence type="ECO:0000313" key="1">
    <source>
        <dbReference type="EMBL" id="SES49263.1"/>
    </source>
</evidence>
<dbReference type="EMBL" id="FOGI01000026">
    <property type="protein sequence ID" value="SES49263.1"/>
    <property type="molecule type" value="Genomic_DNA"/>
</dbReference>
<reference evidence="2" key="1">
    <citation type="submission" date="2016-10" db="EMBL/GenBank/DDBJ databases">
        <authorList>
            <person name="Varghese N."/>
            <person name="Submissions S."/>
        </authorList>
    </citation>
    <scope>NUCLEOTIDE SEQUENCE [LARGE SCALE GENOMIC DNA]</scope>
    <source>
        <strain evidence="2">DSM 44260</strain>
    </source>
</reference>
<dbReference type="Proteomes" id="UP000199051">
    <property type="component" value="Unassembled WGS sequence"/>
</dbReference>
<sequence>MIGAGAALSARRTVSDDDIAACARLTGDFGAHHIGGVAGRKVAQGLLTLSGTPLLADDGVHVTGMDLRFLAPVFAGDEITTSVTVDTRDGADITFTVVVTNATAEVLRGTGTARVLDQSNGHVA</sequence>
<keyword evidence="2" id="KW-1185">Reference proteome</keyword>
<proteinExistence type="predicted"/>
<name>A0A1H9XUA6_9PSEU</name>
<dbReference type="InterPro" id="IPR029069">
    <property type="entry name" value="HotDog_dom_sf"/>
</dbReference>
<dbReference type="SUPFAM" id="SSF54637">
    <property type="entry name" value="Thioesterase/thiol ester dehydrase-isomerase"/>
    <property type="match status" value="1"/>
</dbReference>
<evidence type="ECO:0000313" key="2">
    <source>
        <dbReference type="Proteomes" id="UP000199051"/>
    </source>
</evidence>
<protein>
    <submittedName>
        <fullName evidence="1">Acyl dehydratase</fullName>
    </submittedName>
</protein>
<dbReference type="STRING" id="155974.SAMN04487818_1266"/>
<accession>A0A1H9XUA6</accession>
<dbReference type="AlphaFoldDB" id="A0A1H9XUA6"/>
<dbReference type="RefSeq" id="WP_092787291.1">
    <property type="nucleotide sequence ID" value="NZ_FOGI01000026.1"/>
</dbReference>
<gene>
    <name evidence="1" type="ORF">SAMN04487818_1266</name>
</gene>